<gene>
    <name evidence="2" type="ORF">FYJ63_01350</name>
</gene>
<dbReference type="GO" id="GO:0004519">
    <property type="term" value="F:endonuclease activity"/>
    <property type="evidence" value="ECO:0007669"/>
    <property type="project" value="UniProtKB-KW"/>
</dbReference>
<keyword evidence="2" id="KW-0255">Endonuclease</keyword>
<dbReference type="AlphaFoldDB" id="A0A7K0K0B0"/>
<comment type="caution">
    <text evidence="2">The sequence shown here is derived from an EMBL/GenBank/DDBJ whole genome shotgun (WGS) entry which is preliminary data.</text>
</comment>
<dbReference type="PANTHER" id="PTHR33877:SF1">
    <property type="entry name" value="TYPE IV METHYL-DIRECTED RESTRICTION ENZYME ECOKMCRA"/>
    <property type="match status" value="1"/>
</dbReference>
<dbReference type="Proteomes" id="UP000442535">
    <property type="component" value="Unassembled WGS sequence"/>
</dbReference>
<sequence>MKKNRRKFSNTILANKFSQFGGRCAYCGTPLTWERKKPNSVEFDHINPISCGGADTEENLLAACHICNYEKNDFRINEFRDYIQRLYKNNIEYPKMWFKFFKQLGVIEVKPWDGVFLFEKEGFTPNTELDGRNISDKNYWERML</sequence>
<reference evidence="2 3" key="1">
    <citation type="submission" date="2019-08" db="EMBL/GenBank/DDBJ databases">
        <title>In-depth cultivation of the pig gut microbiome towards novel bacterial diversity and tailored functional studies.</title>
        <authorList>
            <person name="Wylensek D."/>
            <person name="Hitch T.C.A."/>
            <person name="Clavel T."/>
        </authorList>
    </citation>
    <scope>NUCLEOTIDE SEQUENCE [LARGE SCALE GENOMIC DNA]</scope>
    <source>
        <strain evidence="2 3">RF-GAM-744-WT-7</strain>
    </source>
</reference>
<name>A0A7K0K0B0_9ACTO</name>
<keyword evidence="3" id="KW-1185">Reference proteome</keyword>
<protein>
    <submittedName>
        <fullName evidence="2">HNH endonuclease</fullName>
    </submittedName>
</protein>
<dbReference type="InterPro" id="IPR052892">
    <property type="entry name" value="NA-targeting_endonuclease"/>
</dbReference>
<evidence type="ECO:0000313" key="3">
    <source>
        <dbReference type="Proteomes" id="UP000442535"/>
    </source>
</evidence>
<feature type="domain" description="HNH nuclease" evidence="1">
    <location>
        <begin position="12"/>
        <end position="69"/>
    </location>
</feature>
<dbReference type="InterPro" id="IPR003615">
    <property type="entry name" value="HNH_nuc"/>
</dbReference>
<organism evidence="2 3">
    <name type="scientific">Mobiluncus porci</name>
    <dbReference type="NCBI Taxonomy" id="2652278"/>
    <lineage>
        <taxon>Bacteria</taxon>
        <taxon>Bacillati</taxon>
        <taxon>Actinomycetota</taxon>
        <taxon>Actinomycetes</taxon>
        <taxon>Actinomycetales</taxon>
        <taxon>Actinomycetaceae</taxon>
        <taxon>Mobiluncus</taxon>
    </lineage>
</organism>
<accession>A0A7K0K0B0</accession>
<dbReference type="Pfam" id="PF01844">
    <property type="entry name" value="HNH"/>
    <property type="match status" value="1"/>
</dbReference>
<dbReference type="InterPro" id="IPR002711">
    <property type="entry name" value="HNH"/>
</dbReference>
<keyword evidence="2" id="KW-0540">Nuclease</keyword>
<keyword evidence="2" id="KW-0378">Hydrolase</keyword>
<proteinExistence type="predicted"/>
<dbReference type="Gene3D" id="1.10.30.50">
    <property type="match status" value="1"/>
</dbReference>
<dbReference type="GO" id="GO:0003676">
    <property type="term" value="F:nucleic acid binding"/>
    <property type="evidence" value="ECO:0007669"/>
    <property type="project" value="InterPro"/>
</dbReference>
<dbReference type="GO" id="GO:0008270">
    <property type="term" value="F:zinc ion binding"/>
    <property type="evidence" value="ECO:0007669"/>
    <property type="project" value="InterPro"/>
</dbReference>
<dbReference type="SMART" id="SM00507">
    <property type="entry name" value="HNHc"/>
    <property type="match status" value="1"/>
</dbReference>
<evidence type="ECO:0000259" key="1">
    <source>
        <dbReference type="SMART" id="SM00507"/>
    </source>
</evidence>
<dbReference type="EMBL" id="VUMY01000002">
    <property type="protein sequence ID" value="MST48911.1"/>
    <property type="molecule type" value="Genomic_DNA"/>
</dbReference>
<dbReference type="RefSeq" id="WP_154543060.1">
    <property type="nucleotide sequence ID" value="NZ_VUMY01000002.1"/>
</dbReference>
<evidence type="ECO:0000313" key="2">
    <source>
        <dbReference type="EMBL" id="MST48911.1"/>
    </source>
</evidence>
<dbReference type="PANTHER" id="PTHR33877">
    <property type="entry name" value="SLL1193 PROTEIN"/>
    <property type="match status" value="1"/>
</dbReference>
<dbReference type="CDD" id="cd00085">
    <property type="entry name" value="HNHc"/>
    <property type="match status" value="1"/>
</dbReference>